<dbReference type="AlphaFoldDB" id="A0A0C2GT42"/>
<name>A0A0C2GT42_9BILA</name>
<sequence>MITEFAQQKSRKVGTSPAGIPYYNYPHTVNNLSVVVVTCLLYVQYSRVFLRLSKRQISVFMEKSPENNALIVKRGANTLRTTEGPFQH</sequence>
<keyword evidence="2" id="KW-1185">Reference proteome</keyword>
<dbReference type="Pfam" id="PF10321">
    <property type="entry name" value="7TM_GPCR_Srt"/>
    <property type="match status" value="1"/>
</dbReference>
<proteinExistence type="predicted"/>
<gene>
    <name evidence="1" type="ORF">ANCDUO_09444</name>
</gene>
<protein>
    <submittedName>
        <fullName evidence="1">Uncharacterized protein</fullName>
    </submittedName>
</protein>
<dbReference type="Proteomes" id="UP000054047">
    <property type="component" value="Unassembled WGS sequence"/>
</dbReference>
<evidence type="ECO:0000313" key="1">
    <source>
        <dbReference type="EMBL" id="KIH60311.1"/>
    </source>
</evidence>
<evidence type="ECO:0000313" key="2">
    <source>
        <dbReference type="Proteomes" id="UP000054047"/>
    </source>
</evidence>
<reference evidence="1 2" key="1">
    <citation type="submission" date="2013-12" db="EMBL/GenBank/DDBJ databases">
        <title>Draft genome of the parsitic nematode Ancylostoma duodenale.</title>
        <authorList>
            <person name="Mitreva M."/>
        </authorList>
    </citation>
    <scope>NUCLEOTIDE SEQUENCE [LARGE SCALE GENOMIC DNA]</scope>
    <source>
        <strain evidence="1 2">Zhejiang</strain>
    </source>
</reference>
<organism evidence="1 2">
    <name type="scientific">Ancylostoma duodenale</name>
    <dbReference type="NCBI Taxonomy" id="51022"/>
    <lineage>
        <taxon>Eukaryota</taxon>
        <taxon>Metazoa</taxon>
        <taxon>Ecdysozoa</taxon>
        <taxon>Nematoda</taxon>
        <taxon>Chromadorea</taxon>
        <taxon>Rhabditida</taxon>
        <taxon>Rhabditina</taxon>
        <taxon>Rhabditomorpha</taxon>
        <taxon>Strongyloidea</taxon>
        <taxon>Ancylostomatidae</taxon>
        <taxon>Ancylostomatinae</taxon>
        <taxon>Ancylostoma</taxon>
    </lineage>
</organism>
<dbReference type="InterPro" id="IPR019425">
    <property type="entry name" value="7TM_GPCR_serpentine_rcpt_Srt"/>
</dbReference>
<accession>A0A0C2GT42</accession>
<dbReference type="EMBL" id="KN731083">
    <property type="protein sequence ID" value="KIH60311.1"/>
    <property type="molecule type" value="Genomic_DNA"/>
</dbReference>